<dbReference type="Pfam" id="PF02241">
    <property type="entry name" value="MCR_beta"/>
    <property type="match status" value="1"/>
</dbReference>
<dbReference type="Gene3D" id="1.20.840.10">
    <property type="entry name" value="Methyl-coenzyme M reductase, alpha/beta subunit, C-terminal"/>
    <property type="match status" value="1"/>
</dbReference>
<name>A0AAE3KXN0_9EURY</name>
<proteinExistence type="inferred from homology"/>
<dbReference type="PIRSF" id="PIRSF000263">
    <property type="entry name" value="Meth_CoM_rd_beta"/>
    <property type="match status" value="1"/>
</dbReference>
<evidence type="ECO:0000313" key="11">
    <source>
        <dbReference type="EMBL" id="MCQ6962254.1"/>
    </source>
</evidence>
<keyword evidence="12" id="KW-1185">Reference proteome</keyword>
<dbReference type="GO" id="GO:0015948">
    <property type="term" value="P:methanogenesis"/>
    <property type="evidence" value="ECO:0007669"/>
    <property type="project" value="UniProtKB-UniRule"/>
</dbReference>
<dbReference type="RefSeq" id="WP_256622035.1">
    <property type="nucleotide sequence ID" value="NZ_JTEO01000002.1"/>
</dbReference>
<evidence type="ECO:0000313" key="12">
    <source>
        <dbReference type="Proteomes" id="UP001206983"/>
    </source>
</evidence>
<comment type="similarity">
    <text evidence="3">Belongs to the methyl-coenzyme M reductase beta subunit family.</text>
</comment>
<evidence type="ECO:0000256" key="5">
    <source>
        <dbReference type="ARBA" id="ARBA00022679"/>
    </source>
</evidence>
<feature type="domain" description="Methyl-coenzyme M reductase beta subunit N-terminal" evidence="10">
    <location>
        <begin position="3"/>
        <end position="184"/>
    </location>
</feature>
<evidence type="ECO:0000256" key="1">
    <source>
        <dbReference type="ARBA" id="ARBA00001952"/>
    </source>
</evidence>
<dbReference type="Proteomes" id="UP001206983">
    <property type="component" value="Unassembled WGS sequence"/>
</dbReference>
<evidence type="ECO:0000256" key="3">
    <source>
        <dbReference type="ARBA" id="ARBA00010675"/>
    </source>
</evidence>
<reference evidence="11 12" key="1">
    <citation type="journal article" date="2011" name="Appl. Environ. Microbiol.">
        <title>Methanogenic archaea isolated from Taiwan's Chelungpu fault.</title>
        <authorList>
            <person name="Wu S.Y."/>
            <person name="Lai M.C."/>
        </authorList>
    </citation>
    <scope>NUCLEOTIDE SEQUENCE [LARGE SCALE GENOMIC DNA]</scope>
    <source>
        <strain evidence="11 12">St545Mb</strain>
    </source>
</reference>
<comment type="subunit">
    <text evidence="8">Hexamer of two alpha, two beta, and two gamma chains.</text>
</comment>
<feature type="domain" description="Methyl-coenzyme M reductase beta subunit C-terminal" evidence="9">
    <location>
        <begin position="186"/>
        <end position="431"/>
    </location>
</feature>
<accession>A0AAE3KXN0</accession>
<dbReference type="EMBL" id="JTEO01000002">
    <property type="protein sequence ID" value="MCQ6962254.1"/>
    <property type="molecule type" value="Genomic_DNA"/>
</dbReference>
<gene>
    <name evidence="11" type="ORF">PV02_03790</name>
</gene>
<dbReference type="InterPro" id="IPR022680">
    <property type="entry name" value="Me_CoM_Rdtase_bsu_N"/>
</dbReference>
<dbReference type="NCBIfam" id="TIGR03257">
    <property type="entry name" value="met_CoM_red_bet"/>
    <property type="match status" value="1"/>
</dbReference>
<dbReference type="SUPFAM" id="SSF48081">
    <property type="entry name" value="Methyl-coenzyme M reductase alpha and beta chain C-terminal domain"/>
    <property type="match status" value="1"/>
</dbReference>
<evidence type="ECO:0000256" key="2">
    <source>
        <dbReference type="ARBA" id="ARBA00005149"/>
    </source>
</evidence>
<dbReference type="InterPro" id="IPR009024">
    <property type="entry name" value="Me_CoM_Rdtase_Fd-like_fold"/>
</dbReference>
<comment type="catalytic activity">
    <reaction evidence="7">
        <text>coenzyme B + methyl-coenzyme M = methane + coenzyme M-coenzyme B heterodisulfide</text>
        <dbReference type="Rhea" id="RHEA:12532"/>
        <dbReference type="ChEBI" id="CHEBI:16183"/>
        <dbReference type="ChEBI" id="CHEBI:58286"/>
        <dbReference type="ChEBI" id="CHEBI:58411"/>
        <dbReference type="ChEBI" id="CHEBI:58596"/>
        <dbReference type="EC" id="2.8.4.1"/>
    </reaction>
    <physiologicalReaction direction="left-to-right" evidence="7">
        <dbReference type="Rhea" id="RHEA:12533"/>
    </physiologicalReaction>
</comment>
<comment type="pathway">
    <text evidence="2 8">One-carbon metabolism; methyl-coenzyme M reduction; methane from methyl-coenzyme M: step 1/1.</text>
</comment>
<dbReference type="AlphaFoldDB" id="A0AAE3KXN0"/>
<dbReference type="InterPro" id="IPR022679">
    <property type="entry name" value="Me_CoM_Rdtase_bsu_C"/>
</dbReference>
<keyword evidence="5 8" id="KW-0808">Transferase</keyword>
<evidence type="ECO:0000256" key="4">
    <source>
        <dbReference type="ARBA" id="ARBA00011155"/>
    </source>
</evidence>
<dbReference type="Pfam" id="PF02783">
    <property type="entry name" value="MCR_beta_N"/>
    <property type="match status" value="1"/>
</dbReference>
<comment type="subunit">
    <text evidence="4">MCR is a hexamer of two alpha, two beta, and two gamma chains, forming a dimer of heterotrimers.</text>
</comment>
<evidence type="ECO:0000256" key="6">
    <source>
        <dbReference type="ARBA" id="ARBA00022994"/>
    </source>
</evidence>
<dbReference type="EC" id="2.8.4.1" evidence="8"/>
<comment type="cofactor">
    <cofactor evidence="1">
        <name>coenzyme F430</name>
        <dbReference type="ChEBI" id="CHEBI:60540"/>
    </cofactor>
</comment>
<dbReference type="GO" id="GO:0050524">
    <property type="term" value="F:coenzyme-B sulfoethylthiotransferase activity"/>
    <property type="evidence" value="ECO:0007669"/>
    <property type="project" value="UniProtKB-UniRule"/>
</dbReference>
<evidence type="ECO:0000259" key="10">
    <source>
        <dbReference type="Pfam" id="PF02783"/>
    </source>
</evidence>
<evidence type="ECO:0000256" key="7">
    <source>
        <dbReference type="ARBA" id="ARBA00047772"/>
    </source>
</evidence>
<dbReference type="InterPro" id="IPR008924">
    <property type="entry name" value="Me_CoM_Rdtase_asu/bsu_C"/>
</dbReference>
<dbReference type="InterPro" id="IPR015823">
    <property type="entry name" value="Me_CoM_Rdtase_asu_N_sub2"/>
</dbReference>
<evidence type="ECO:0000259" key="9">
    <source>
        <dbReference type="Pfam" id="PF02241"/>
    </source>
</evidence>
<evidence type="ECO:0000256" key="8">
    <source>
        <dbReference type="PIRNR" id="PIRNR000263"/>
    </source>
</evidence>
<protein>
    <recommendedName>
        <fullName evidence="8">Methyl-coenzyme M reductase subunit beta</fullName>
        <ecNumber evidence="8">2.8.4.1</ecNumber>
    </recommendedName>
    <alternativeName>
        <fullName evidence="8">Coenzyme-B sulfoethylthiotransferase beta</fullName>
    </alternativeName>
</protein>
<dbReference type="InterPro" id="IPR003179">
    <property type="entry name" value="Me_CoM_Rdtase_bsu"/>
</dbReference>
<organism evidence="11 12">
    <name type="scientific">Methanolobus chelungpuianus</name>
    <dbReference type="NCBI Taxonomy" id="502115"/>
    <lineage>
        <taxon>Archaea</taxon>
        <taxon>Methanobacteriati</taxon>
        <taxon>Methanobacteriota</taxon>
        <taxon>Stenosarchaea group</taxon>
        <taxon>Methanomicrobia</taxon>
        <taxon>Methanosarcinales</taxon>
        <taxon>Methanosarcinaceae</taxon>
        <taxon>Methanolobus</taxon>
    </lineage>
</organism>
<dbReference type="Gene3D" id="3.30.70.470">
    <property type="match status" value="1"/>
</dbReference>
<keyword evidence="6 8" id="KW-0484">Methanogenesis</keyword>
<dbReference type="SUPFAM" id="SSF55088">
    <property type="entry name" value="Methyl-coenzyme M reductase subunits"/>
    <property type="match status" value="1"/>
</dbReference>
<comment type="caution">
    <text evidence="11">The sequence shown here is derived from an EMBL/GenBank/DDBJ whole genome shotgun (WGS) entry which is preliminary data.</text>
</comment>
<sequence length="434" mass="45591">MSDKIDIYDDRGKLLESGVDLMDIAPTRNAAIQNIIKDTKRTVAVNLAGIEKALESGKMGGLGRKILGRELKYDVVANASAIQDAVKKFVMAKEGDDTQVKVLAGGKQLLVQVPSVRALVGADYVSASTVTGAAVVQAIIDMYKTDMFDAPIVKSAVWGSYPQTMDMMGGNIASILSIPQNNEGLGYSLRNITTNHIAAITGKKAMNAAALSSIFEQVGMYEMGNAVGPFERHQLLGLAYQGLNAGNFVYEIVKENGKNGTIGTVVQSTVEKALEAGIISVDKTAPSGYKFYKANDVSMWNACAAVGQLAATMVNCGAGRAAQNVSSTLLYFNDILEKETGLPGCDMGRAQGTAVGFSFFSHSIYGGGGPGIFNGNHVVTRHSRGFAIPCVCAAVSLDAGTQMFSVEKTSALVGSVFGSIPEFKEPIKAVAGAL</sequence>